<proteinExistence type="predicted"/>
<name>A0A2T0LK18_9PSEU</name>
<evidence type="ECO:0000259" key="1">
    <source>
        <dbReference type="Pfam" id="PF01548"/>
    </source>
</evidence>
<dbReference type="InterPro" id="IPR003346">
    <property type="entry name" value="Transposase_20"/>
</dbReference>
<dbReference type="RefSeq" id="WP_245901206.1">
    <property type="nucleotide sequence ID" value="NZ_PVNH01000020.1"/>
</dbReference>
<dbReference type="PANTHER" id="PTHR33055:SF16">
    <property type="entry name" value="TRANSPOSASE FOR INSERTION SEQUENCE ELEMENT IS1547"/>
    <property type="match status" value="1"/>
</dbReference>
<dbReference type="EMBL" id="PVNH01000020">
    <property type="protein sequence ID" value="PRX43060.1"/>
    <property type="molecule type" value="Genomic_DNA"/>
</dbReference>
<dbReference type="InterPro" id="IPR002525">
    <property type="entry name" value="Transp_IS110-like_N"/>
</dbReference>
<feature type="domain" description="Transposase IS110-like N-terminal" evidence="1">
    <location>
        <begin position="5"/>
        <end position="158"/>
    </location>
</feature>
<dbReference type="PANTHER" id="PTHR33055">
    <property type="entry name" value="TRANSPOSASE FOR INSERTION SEQUENCE ELEMENT IS1111A"/>
    <property type="match status" value="1"/>
</dbReference>
<sequence length="351" mass="39132">MVVVLGIDVHKNTHTAGAVDEVGRELDHRTVRATDAGHRQLLRWVLRRWPDAELRFAVEDCRHVSTRLERALLAAGQSVVRVPPKLMATARQSVRMRGKSDPIDALAIARAALREPDLPIATHDGVSREIKLLVDHREDLVNTRTQMQNRLRWHLHELDPELDPAARSLDRLCELDRLDAWLAQQPPSIVVRIATELVTDIRTLTVRANALEHELAALMERVAPRLLALPGCGALTAAKIVGETANVTRFRSEACFAMHAGAAPIPASSGKTIRHRLARGGNRQLNAALHRIAVTQIRLHGPGHDYFQRRRTRGDTTMEALRALKRHLARIVYNALQQSTTHQSPRLTAAA</sequence>
<dbReference type="GO" id="GO:0003677">
    <property type="term" value="F:DNA binding"/>
    <property type="evidence" value="ECO:0007669"/>
    <property type="project" value="InterPro"/>
</dbReference>
<evidence type="ECO:0000259" key="2">
    <source>
        <dbReference type="Pfam" id="PF02371"/>
    </source>
</evidence>
<dbReference type="NCBIfam" id="NF033542">
    <property type="entry name" value="transpos_IS110"/>
    <property type="match status" value="1"/>
</dbReference>
<dbReference type="InterPro" id="IPR047650">
    <property type="entry name" value="Transpos_IS110"/>
</dbReference>
<protein>
    <submittedName>
        <fullName evidence="3">Transposase</fullName>
    </submittedName>
</protein>
<evidence type="ECO:0000313" key="3">
    <source>
        <dbReference type="EMBL" id="PRX43060.1"/>
    </source>
</evidence>
<feature type="domain" description="Transposase IS116/IS110/IS902 C-terminal" evidence="2">
    <location>
        <begin position="225"/>
        <end position="307"/>
    </location>
</feature>
<keyword evidence="4" id="KW-1185">Reference proteome</keyword>
<organism evidence="3 4">
    <name type="scientific">Prauserella shujinwangii</name>
    <dbReference type="NCBI Taxonomy" id="1453103"/>
    <lineage>
        <taxon>Bacteria</taxon>
        <taxon>Bacillati</taxon>
        <taxon>Actinomycetota</taxon>
        <taxon>Actinomycetes</taxon>
        <taxon>Pseudonocardiales</taxon>
        <taxon>Pseudonocardiaceae</taxon>
        <taxon>Prauserella</taxon>
    </lineage>
</organism>
<dbReference type="Pfam" id="PF01548">
    <property type="entry name" value="DEDD_Tnp_IS110"/>
    <property type="match status" value="1"/>
</dbReference>
<reference evidence="3 4" key="1">
    <citation type="submission" date="2018-03" db="EMBL/GenBank/DDBJ databases">
        <title>Genomic Encyclopedia of Type Strains, Phase III (KMG-III): the genomes of soil and plant-associated and newly described type strains.</title>
        <authorList>
            <person name="Whitman W."/>
        </authorList>
    </citation>
    <scope>NUCLEOTIDE SEQUENCE [LARGE SCALE GENOMIC DNA]</scope>
    <source>
        <strain evidence="3 4">CGMCC 4.7125</strain>
    </source>
</reference>
<dbReference type="GO" id="GO:0006313">
    <property type="term" value="P:DNA transposition"/>
    <property type="evidence" value="ECO:0007669"/>
    <property type="project" value="InterPro"/>
</dbReference>
<evidence type="ECO:0000313" key="4">
    <source>
        <dbReference type="Proteomes" id="UP000238362"/>
    </source>
</evidence>
<dbReference type="AlphaFoldDB" id="A0A2T0LK18"/>
<dbReference type="Pfam" id="PF02371">
    <property type="entry name" value="Transposase_20"/>
    <property type="match status" value="1"/>
</dbReference>
<dbReference type="GO" id="GO:0004803">
    <property type="term" value="F:transposase activity"/>
    <property type="evidence" value="ECO:0007669"/>
    <property type="project" value="InterPro"/>
</dbReference>
<comment type="caution">
    <text evidence="3">The sequence shown here is derived from an EMBL/GenBank/DDBJ whole genome shotgun (WGS) entry which is preliminary data.</text>
</comment>
<dbReference type="Proteomes" id="UP000238362">
    <property type="component" value="Unassembled WGS sequence"/>
</dbReference>
<gene>
    <name evidence="3" type="ORF">B0I33_1201</name>
</gene>
<accession>A0A2T0LK18</accession>